<dbReference type="SMART" id="SM00358">
    <property type="entry name" value="DSRM"/>
    <property type="match status" value="1"/>
</dbReference>
<feature type="domain" description="RNase III" evidence="10">
    <location>
        <begin position="9"/>
        <end position="134"/>
    </location>
</feature>
<dbReference type="PROSITE" id="PS50137">
    <property type="entry name" value="DS_RBD"/>
    <property type="match status" value="1"/>
</dbReference>
<dbReference type="SUPFAM" id="SSF69065">
    <property type="entry name" value="RNase III domain-like"/>
    <property type="match status" value="1"/>
</dbReference>
<evidence type="ECO:0000256" key="5">
    <source>
        <dbReference type="ARBA" id="ARBA00022759"/>
    </source>
</evidence>
<dbReference type="GO" id="GO:0003725">
    <property type="term" value="F:double-stranded RNA binding"/>
    <property type="evidence" value="ECO:0007669"/>
    <property type="project" value="TreeGrafter"/>
</dbReference>
<dbReference type="PANTHER" id="PTHR11207">
    <property type="entry name" value="RIBONUCLEASE III"/>
    <property type="match status" value="1"/>
</dbReference>
<feature type="binding site" evidence="8">
    <location>
        <position position="120"/>
    </location>
    <ligand>
        <name>Mg(2+)</name>
        <dbReference type="ChEBI" id="CHEBI:18420"/>
    </ligand>
</feature>
<comment type="function">
    <text evidence="8">Digests double-stranded RNA. Involved in the processing of primary rRNA transcript to yield the immediate precursors to the large and small rRNAs (23S and 16S). Processes some mRNAs, and tRNAs when they are encoded in the rRNA operon. Processes pre-crRNA and tracrRNA of type II CRISPR loci if present in the organism.</text>
</comment>
<comment type="cofactor">
    <cofactor evidence="8">
        <name>Mg(2+)</name>
        <dbReference type="ChEBI" id="CHEBI:18420"/>
    </cofactor>
</comment>
<evidence type="ECO:0000256" key="1">
    <source>
        <dbReference type="ARBA" id="ARBA00000109"/>
    </source>
</evidence>
<comment type="similarity">
    <text evidence="2">Belongs to the ribonuclease III family.</text>
</comment>
<dbReference type="PANTHER" id="PTHR11207:SF0">
    <property type="entry name" value="RIBONUCLEASE 3"/>
    <property type="match status" value="1"/>
</dbReference>
<dbReference type="GO" id="GO:0005737">
    <property type="term" value="C:cytoplasm"/>
    <property type="evidence" value="ECO:0007669"/>
    <property type="project" value="UniProtKB-SubCell"/>
</dbReference>
<dbReference type="EMBL" id="FUXF01000005">
    <property type="protein sequence ID" value="SJZ47452.1"/>
    <property type="molecule type" value="Genomic_DNA"/>
</dbReference>
<keyword evidence="4 8" id="KW-0540">Nuclease</keyword>
<evidence type="ECO:0000256" key="3">
    <source>
        <dbReference type="ARBA" id="ARBA00022664"/>
    </source>
</evidence>
<proteinExistence type="inferred from homology"/>
<keyword evidence="8" id="KW-0460">Magnesium</keyword>
<evidence type="ECO:0000256" key="8">
    <source>
        <dbReference type="HAMAP-Rule" id="MF_00104"/>
    </source>
</evidence>
<keyword evidence="6 8" id="KW-0378">Hydrolase</keyword>
<dbReference type="GO" id="GO:0019843">
    <property type="term" value="F:rRNA binding"/>
    <property type="evidence" value="ECO:0007669"/>
    <property type="project" value="UniProtKB-KW"/>
</dbReference>
<evidence type="ECO:0000259" key="9">
    <source>
        <dbReference type="PROSITE" id="PS50137"/>
    </source>
</evidence>
<comment type="catalytic activity">
    <reaction evidence="1 8">
        <text>Endonucleolytic cleavage to 5'-phosphomonoester.</text>
        <dbReference type="EC" id="3.1.26.3"/>
    </reaction>
</comment>
<dbReference type="PROSITE" id="PS00517">
    <property type="entry name" value="RNASE_3_1"/>
    <property type="match status" value="1"/>
</dbReference>
<dbReference type="GO" id="GO:0010468">
    <property type="term" value="P:regulation of gene expression"/>
    <property type="evidence" value="ECO:0007669"/>
    <property type="project" value="TreeGrafter"/>
</dbReference>
<gene>
    <name evidence="8" type="primary">rnc</name>
    <name evidence="11" type="ORF">SAMN02745154_00248</name>
</gene>
<dbReference type="GO" id="GO:0006364">
    <property type="term" value="P:rRNA processing"/>
    <property type="evidence" value="ECO:0007669"/>
    <property type="project" value="UniProtKB-UniRule"/>
</dbReference>
<evidence type="ECO:0000259" key="10">
    <source>
        <dbReference type="PROSITE" id="PS50142"/>
    </source>
</evidence>
<dbReference type="PROSITE" id="PS50142">
    <property type="entry name" value="RNASE_3_2"/>
    <property type="match status" value="1"/>
</dbReference>
<dbReference type="HAMAP" id="MF_00104">
    <property type="entry name" value="RNase_III"/>
    <property type="match status" value="1"/>
</dbReference>
<keyword evidence="7 8" id="KW-0694">RNA-binding</keyword>
<evidence type="ECO:0000256" key="4">
    <source>
        <dbReference type="ARBA" id="ARBA00022722"/>
    </source>
</evidence>
<keyword evidence="12" id="KW-1185">Reference proteome</keyword>
<evidence type="ECO:0000256" key="6">
    <source>
        <dbReference type="ARBA" id="ARBA00022801"/>
    </source>
</evidence>
<dbReference type="InterPro" id="IPR011907">
    <property type="entry name" value="RNase_III"/>
</dbReference>
<keyword evidence="8" id="KW-0479">Metal-binding</keyword>
<evidence type="ECO:0000313" key="12">
    <source>
        <dbReference type="Proteomes" id="UP000190389"/>
    </source>
</evidence>
<dbReference type="GO" id="GO:0008033">
    <property type="term" value="P:tRNA processing"/>
    <property type="evidence" value="ECO:0007669"/>
    <property type="project" value="UniProtKB-KW"/>
</dbReference>
<dbReference type="SMART" id="SM00535">
    <property type="entry name" value="RIBOc"/>
    <property type="match status" value="1"/>
</dbReference>
<evidence type="ECO:0000256" key="2">
    <source>
        <dbReference type="ARBA" id="ARBA00010183"/>
    </source>
</evidence>
<evidence type="ECO:0000256" key="7">
    <source>
        <dbReference type="ARBA" id="ARBA00022884"/>
    </source>
</evidence>
<keyword evidence="5 8" id="KW-0255">Endonuclease</keyword>
<accession>A0A1T4KYD1</accession>
<dbReference type="GO" id="GO:0006397">
    <property type="term" value="P:mRNA processing"/>
    <property type="evidence" value="ECO:0007669"/>
    <property type="project" value="UniProtKB-UniRule"/>
</dbReference>
<dbReference type="InterPro" id="IPR014720">
    <property type="entry name" value="dsRBD_dom"/>
</dbReference>
<dbReference type="OrthoDB" id="9805026at2"/>
<feature type="active site" evidence="8">
    <location>
        <position position="123"/>
    </location>
</feature>
<dbReference type="GO" id="GO:0004525">
    <property type="term" value="F:ribonuclease III activity"/>
    <property type="evidence" value="ECO:0007669"/>
    <property type="project" value="UniProtKB-UniRule"/>
</dbReference>
<dbReference type="NCBIfam" id="TIGR02191">
    <property type="entry name" value="RNaseIII"/>
    <property type="match status" value="1"/>
</dbReference>
<dbReference type="STRING" id="171291.SAMN02745154_00248"/>
<keyword evidence="8" id="KW-0963">Cytoplasm</keyword>
<dbReference type="CDD" id="cd10845">
    <property type="entry name" value="DSRM_RNAse_III_family"/>
    <property type="match status" value="1"/>
</dbReference>
<feature type="binding site" evidence="8">
    <location>
        <position position="123"/>
    </location>
    <ligand>
        <name>Mg(2+)</name>
        <dbReference type="ChEBI" id="CHEBI:18420"/>
    </ligand>
</feature>
<dbReference type="InterPro" id="IPR000999">
    <property type="entry name" value="RNase_III_dom"/>
</dbReference>
<dbReference type="AlphaFoldDB" id="A0A1T4KYD1"/>
<feature type="binding site" evidence="8">
    <location>
        <position position="47"/>
    </location>
    <ligand>
        <name>Mg(2+)</name>
        <dbReference type="ChEBI" id="CHEBI:18420"/>
    </ligand>
</feature>
<dbReference type="SUPFAM" id="SSF54768">
    <property type="entry name" value="dsRNA-binding domain-like"/>
    <property type="match status" value="1"/>
</dbReference>
<organism evidence="11 12">
    <name type="scientific">Mycoplasmopsis verecunda</name>
    <dbReference type="NCBI Taxonomy" id="171291"/>
    <lineage>
        <taxon>Bacteria</taxon>
        <taxon>Bacillati</taxon>
        <taxon>Mycoplasmatota</taxon>
        <taxon>Mycoplasmoidales</taxon>
        <taxon>Metamycoplasmataceae</taxon>
        <taxon>Mycoplasmopsis</taxon>
    </lineage>
</organism>
<sequence length="235" mass="26669">MQFKKTTNLNDFLKEHNIEPKSLEPYILATTHPSYNRKEFDNYERLEFLGDAVLQFLSSIFMYKAYPNLTQGPLTRLRSQAVGTDYLSHISKEIGLVDILRTGPGKMRDAVTASPKVQADIFESMVGAIYIDQGLQKTADFVYRYIKEQIIKLHDGDNKDPKGILQEYFQSMSKESITYNTIQLTQVDENNPHPLFQAQAIHDNVIYGVGTGNSKKEAETNAALDALNKLKDDII</sequence>
<keyword evidence="8" id="KW-0699">rRNA-binding</keyword>
<feature type="domain" description="DRBM" evidence="9">
    <location>
        <begin position="160"/>
        <end position="232"/>
    </location>
</feature>
<keyword evidence="3 8" id="KW-0507">mRNA processing</keyword>
<dbReference type="Gene3D" id="3.30.160.20">
    <property type="match status" value="1"/>
</dbReference>
<keyword evidence="8" id="KW-0819">tRNA processing</keyword>
<evidence type="ECO:0000313" key="11">
    <source>
        <dbReference type="EMBL" id="SJZ47452.1"/>
    </source>
</evidence>
<dbReference type="RefSeq" id="WP_078746995.1">
    <property type="nucleotide sequence ID" value="NZ_CP137850.1"/>
</dbReference>
<feature type="active site" evidence="8">
    <location>
        <position position="51"/>
    </location>
</feature>
<dbReference type="GO" id="GO:0046872">
    <property type="term" value="F:metal ion binding"/>
    <property type="evidence" value="ECO:0007669"/>
    <property type="project" value="UniProtKB-KW"/>
</dbReference>
<keyword evidence="8" id="KW-0698">rRNA processing</keyword>
<protein>
    <recommendedName>
        <fullName evidence="8">Ribonuclease 3</fullName>
        <ecNumber evidence="8">3.1.26.3</ecNumber>
    </recommendedName>
    <alternativeName>
        <fullName evidence="8">Ribonuclease III</fullName>
        <shortName evidence="8">RNase III</shortName>
    </alternativeName>
</protein>
<dbReference type="Proteomes" id="UP000190389">
    <property type="component" value="Unassembled WGS sequence"/>
</dbReference>
<dbReference type="Pfam" id="PF00035">
    <property type="entry name" value="dsrm"/>
    <property type="match status" value="1"/>
</dbReference>
<dbReference type="Pfam" id="PF14622">
    <property type="entry name" value="Ribonucleas_3_3"/>
    <property type="match status" value="1"/>
</dbReference>
<comment type="subunit">
    <text evidence="8">Homodimer.</text>
</comment>
<dbReference type="InterPro" id="IPR036389">
    <property type="entry name" value="RNase_III_sf"/>
</dbReference>
<comment type="subcellular location">
    <subcellularLocation>
        <location evidence="8">Cytoplasm</location>
    </subcellularLocation>
</comment>
<dbReference type="Gene3D" id="1.10.1520.10">
    <property type="entry name" value="Ribonuclease III domain"/>
    <property type="match status" value="1"/>
</dbReference>
<dbReference type="EC" id="3.1.26.3" evidence="8"/>
<name>A0A1T4KYD1_9BACT</name>
<dbReference type="CDD" id="cd00593">
    <property type="entry name" value="RIBOc"/>
    <property type="match status" value="1"/>
</dbReference>
<reference evidence="12" key="1">
    <citation type="submission" date="2017-02" db="EMBL/GenBank/DDBJ databases">
        <authorList>
            <person name="Varghese N."/>
            <person name="Submissions S."/>
        </authorList>
    </citation>
    <scope>NUCLEOTIDE SEQUENCE [LARGE SCALE GENOMIC DNA]</scope>
    <source>
        <strain evidence="12">ATCC 27862</strain>
    </source>
</reference>